<evidence type="ECO:0000313" key="4">
    <source>
        <dbReference type="Proteomes" id="UP000799429"/>
    </source>
</evidence>
<dbReference type="InterPro" id="IPR053157">
    <property type="entry name" value="Sterol_Uptake_Regulator"/>
</dbReference>
<feature type="domain" description="Zn(2)-C6 fungal-type" evidence="2">
    <location>
        <begin position="17"/>
        <end position="47"/>
    </location>
</feature>
<accession>A0A9P4S1W3</accession>
<name>A0A9P4S1W3_9PEZI</name>
<dbReference type="PROSITE" id="PS50048">
    <property type="entry name" value="ZN2_CY6_FUNGAL_2"/>
    <property type="match status" value="1"/>
</dbReference>
<dbReference type="InterPro" id="IPR001138">
    <property type="entry name" value="Zn2Cys6_DnaBD"/>
</dbReference>
<sequence length="440" mass="49507">MDEQPRRRKAHRKSRKGCNNCKLRRIKCDETKPGCKKCIAYGVSCNYDAPFSELDLCVQGSSSIDLKFLTQTQLRQDAIQTIVNEPCGSLNIPSSFMNLEGGEQGLELPFYEAELFHHFSTRSILTMGASSTKHIYQREIPRLASLHPFLKHIGLTHAILHRQYTSPNLSASSSFEYSTELAYHWYHGTALFNDTLSRYVVPHSICPLPQKLRSSTRDALWAAAILLGAIAFAAVDYDTVDDAWPLTGEVGDRVEWLNLSDGKKTVWAVADIHRLDSCFHEISGDWNITVIPALKAMRGNPTSCEPGNSNSVVYDFKIMYDLTASSTPDINPYHTAASIICHLWETNCTHAGLSLNLAFITHMDPAFKKLLELKDVKALNLLAEWYAKIEVNDLWWIKRRAQLEGAAIKKYLSNIGFKRAYESFGNPSPRNMVLHQPLAA</sequence>
<reference evidence="3" key="1">
    <citation type="journal article" date="2020" name="Stud. Mycol.">
        <title>101 Dothideomycetes genomes: a test case for predicting lifestyles and emergence of pathogens.</title>
        <authorList>
            <person name="Haridas S."/>
            <person name="Albert R."/>
            <person name="Binder M."/>
            <person name="Bloem J."/>
            <person name="Labutti K."/>
            <person name="Salamov A."/>
            <person name="Andreopoulos B."/>
            <person name="Baker S."/>
            <person name="Barry K."/>
            <person name="Bills G."/>
            <person name="Bluhm B."/>
            <person name="Cannon C."/>
            <person name="Castanera R."/>
            <person name="Culley D."/>
            <person name="Daum C."/>
            <person name="Ezra D."/>
            <person name="Gonzalez J."/>
            <person name="Henrissat B."/>
            <person name="Kuo A."/>
            <person name="Liang C."/>
            <person name="Lipzen A."/>
            <person name="Lutzoni F."/>
            <person name="Magnuson J."/>
            <person name="Mondo S."/>
            <person name="Nolan M."/>
            <person name="Ohm R."/>
            <person name="Pangilinan J."/>
            <person name="Park H.-J."/>
            <person name="Ramirez L."/>
            <person name="Alfaro M."/>
            <person name="Sun H."/>
            <person name="Tritt A."/>
            <person name="Yoshinaga Y."/>
            <person name="Zwiers L.-H."/>
            <person name="Turgeon B."/>
            <person name="Goodwin S."/>
            <person name="Spatafora J."/>
            <person name="Crous P."/>
            <person name="Grigoriev I."/>
        </authorList>
    </citation>
    <scope>NUCLEOTIDE SEQUENCE</scope>
    <source>
        <strain evidence="3">CBS 101060</strain>
    </source>
</reference>
<dbReference type="PANTHER" id="PTHR47784">
    <property type="entry name" value="STEROL UPTAKE CONTROL PROTEIN 2"/>
    <property type="match status" value="1"/>
</dbReference>
<dbReference type="GO" id="GO:0008270">
    <property type="term" value="F:zinc ion binding"/>
    <property type="evidence" value="ECO:0007669"/>
    <property type="project" value="InterPro"/>
</dbReference>
<dbReference type="OrthoDB" id="416217at2759"/>
<dbReference type="Pfam" id="PF00172">
    <property type="entry name" value="Zn_clus"/>
    <property type="match status" value="1"/>
</dbReference>
<evidence type="ECO:0000256" key="1">
    <source>
        <dbReference type="ARBA" id="ARBA00023242"/>
    </source>
</evidence>
<evidence type="ECO:0000259" key="2">
    <source>
        <dbReference type="PROSITE" id="PS50048"/>
    </source>
</evidence>
<dbReference type="GO" id="GO:0001228">
    <property type="term" value="F:DNA-binding transcription activator activity, RNA polymerase II-specific"/>
    <property type="evidence" value="ECO:0007669"/>
    <property type="project" value="TreeGrafter"/>
</dbReference>
<keyword evidence="4" id="KW-1185">Reference proteome</keyword>
<protein>
    <recommendedName>
        <fullName evidence="2">Zn(2)-C6 fungal-type domain-containing protein</fullName>
    </recommendedName>
</protein>
<dbReference type="SUPFAM" id="SSF57701">
    <property type="entry name" value="Zn2/Cys6 DNA-binding domain"/>
    <property type="match status" value="1"/>
</dbReference>
<dbReference type="SMART" id="SM00066">
    <property type="entry name" value="GAL4"/>
    <property type="match status" value="1"/>
</dbReference>
<organism evidence="3 4">
    <name type="scientific">Patellaria atrata CBS 101060</name>
    <dbReference type="NCBI Taxonomy" id="1346257"/>
    <lineage>
        <taxon>Eukaryota</taxon>
        <taxon>Fungi</taxon>
        <taxon>Dikarya</taxon>
        <taxon>Ascomycota</taxon>
        <taxon>Pezizomycotina</taxon>
        <taxon>Dothideomycetes</taxon>
        <taxon>Dothideomycetes incertae sedis</taxon>
        <taxon>Patellariales</taxon>
        <taxon>Patellariaceae</taxon>
        <taxon>Patellaria</taxon>
    </lineage>
</organism>
<dbReference type="PANTHER" id="PTHR47784:SF9">
    <property type="entry name" value="ZN(II)2CYS6 TRANSCRIPTION FACTOR (EUROFUNG)"/>
    <property type="match status" value="1"/>
</dbReference>
<dbReference type="Proteomes" id="UP000799429">
    <property type="component" value="Unassembled WGS sequence"/>
</dbReference>
<dbReference type="EMBL" id="MU006116">
    <property type="protein sequence ID" value="KAF2834639.1"/>
    <property type="molecule type" value="Genomic_DNA"/>
</dbReference>
<dbReference type="CDD" id="cd00067">
    <property type="entry name" value="GAL4"/>
    <property type="match status" value="1"/>
</dbReference>
<proteinExistence type="predicted"/>
<gene>
    <name evidence="3" type="ORF">M501DRAFT_1000087</name>
</gene>
<comment type="caution">
    <text evidence="3">The sequence shown here is derived from an EMBL/GenBank/DDBJ whole genome shotgun (WGS) entry which is preliminary data.</text>
</comment>
<dbReference type="PROSITE" id="PS00463">
    <property type="entry name" value="ZN2_CY6_FUNGAL_1"/>
    <property type="match status" value="1"/>
</dbReference>
<dbReference type="Gene3D" id="4.10.240.10">
    <property type="entry name" value="Zn(2)-C6 fungal-type DNA-binding domain"/>
    <property type="match status" value="1"/>
</dbReference>
<dbReference type="AlphaFoldDB" id="A0A9P4S1W3"/>
<evidence type="ECO:0000313" key="3">
    <source>
        <dbReference type="EMBL" id="KAF2834639.1"/>
    </source>
</evidence>
<dbReference type="InterPro" id="IPR036864">
    <property type="entry name" value="Zn2-C6_fun-type_DNA-bd_sf"/>
</dbReference>
<keyword evidence="1" id="KW-0539">Nucleus</keyword>